<feature type="non-terminal residue" evidence="1">
    <location>
        <position position="1"/>
    </location>
</feature>
<protein>
    <submittedName>
        <fullName evidence="1">Uncharacterized protein</fullName>
    </submittedName>
</protein>
<dbReference type="EMBL" id="CP045902">
    <property type="protein sequence ID" value="QQP38279.1"/>
    <property type="molecule type" value="Genomic_DNA"/>
</dbReference>
<gene>
    <name evidence="1" type="ORF">FKW44_018815</name>
</gene>
<dbReference type="AlphaFoldDB" id="A0A7T8GUZ4"/>
<reference evidence="2" key="1">
    <citation type="submission" date="2021-01" db="EMBL/GenBank/DDBJ databases">
        <title>Caligus Genome Assembly.</title>
        <authorList>
            <person name="Gallardo-Escarate C."/>
        </authorList>
    </citation>
    <scope>NUCLEOTIDE SEQUENCE [LARGE SCALE GENOMIC DNA]</scope>
</reference>
<evidence type="ECO:0000313" key="1">
    <source>
        <dbReference type="EMBL" id="QQP38279.1"/>
    </source>
</evidence>
<keyword evidence="2" id="KW-1185">Reference proteome</keyword>
<organism evidence="1 2">
    <name type="scientific">Caligus rogercresseyi</name>
    <name type="common">Sea louse</name>
    <dbReference type="NCBI Taxonomy" id="217165"/>
    <lineage>
        <taxon>Eukaryota</taxon>
        <taxon>Metazoa</taxon>
        <taxon>Ecdysozoa</taxon>
        <taxon>Arthropoda</taxon>
        <taxon>Crustacea</taxon>
        <taxon>Multicrustacea</taxon>
        <taxon>Hexanauplia</taxon>
        <taxon>Copepoda</taxon>
        <taxon>Siphonostomatoida</taxon>
        <taxon>Caligidae</taxon>
        <taxon>Caligus</taxon>
    </lineage>
</organism>
<sequence>KFKDPKASPKHVTTSVLHVLGTKEDKNAQMRNGSAIIEEKWASSLSIARNEADDCSYFFQPCRW</sequence>
<name>A0A7T8GUZ4_CALRO</name>
<dbReference type="Proteomes" id="UP000595437">
    <property type="component" value="Chromosome 13"/>
</dbReference>
<evidence type="ECO:0000313" key="2">
    <source>
        <dbReference type="Proteomes" id="UP000595437"/>
    </source>
</evidence>
<accession>A0A7T8GUZ4</accession>
<proteinExistence type="predicted"/>